<reference evidence="11 12" key="1">
    <citation type="submission" date="2022-02" db="EMBL/GenBank/DDBJ databases">
        <title>Study of halophilic communities from a Mexican lake.</title>
        <authorList>
            <person name="Hernandez-Soto L.M."/>
            <person name="Martinez-Abarca F."/>
            <person name="Ramirez-Saad H.C."/>
            <person name="Aguirre-Garrido J.F."/>
        </authorList>
    </citation>
    <scope>NUCLEOTIDE SEQUENCE [LARGE SCALE GENOMIC DNA]</scope>
    <source>
        <strain evidence="11 12">Hjan13</strain>
    </source>
</reference>
<evidence type="ECO:0000256" key="8">
    <source>
        <dbReference type="ARBA" id="ARBA00038436"/>
    </source>
</evidence>
<dbReference type="InterPro" id="IPR055348">
    <property type="entry name" value="DctQ"/>
</dbReference>
<comment type="caution">
    <text evidence="11">The sequence shown here is derived from an EMBL/GenBank/DDBJ whole genome shotgun (WGS) entry which is preliminary data.</text>
</comment>
<keyword evidence="4 9" id="KW-0997">Cell inner membrane</keyword>
<protein>
    <recommendedName>
        <fullName evidence="9">TRAP transporter small permease protein</fullName>
    </recommendedName>
</protein>
<keyword evidence="3" id="KW-1003">Cell membrane</keyword>
<accession>A0ABT4IV71</accession>
<comment type="similarity">
    <text evidence="8 9">Belongs to the TRAP transporter small permease family.</text>
</comment>
<feature type="transmembrane region" description="Helical" evidence="9">
    <location>
        <begin position="129"/>
        <end position="147"/>
    </location>
</feature>
<evidence type="ECO:0000256" key="6">
    <source>
        <dbReference type="ARBA" id="ARBA00022989"/>
    </source>
</evidence>
<dbReference type="EMBL" id="JAKNQU010000003">
    <property type="protein sequence ID" value="MCZ0927584.1"/>
    <property type="molecule type" value="Genomic_DNA"/>
</dbReference>
<dbReference type="InterPro" id="IPR007387">
    <property type="entry name" value="TRAP_DctQ"/>
</dbReference>
<dbReference type="PANTHER" id="PTHR35011">
    <property type="entry name" value="2,3-DIKETO-L-GULONATE TRAP TRANSPORTER SMALL PERMEASE PROTEIN YIAM"/>
    <property type="match status" value="1"/>
</dbReference>
<keyword evidence="2 9" id="KW-0813">Transport</keyword>
<comment type="subcellular location">
    <subcellularLocation>
        <location evidence="1 9">Cell inner membrane</location>
        <topology evidence="1 9">Multi-pass membrane protein</topology>
    </subcellularLocation>
</comment>
<dbReference type="PANTHER" id="PTHR35011:SF10">
    <property type="entry name" value="TRAP TRANSPORTER SMALL PERMEASE PROTEIN"/>
    <property type="match status" value="1"/>
</dbReference>
<keyword evidence="6 9" id="KW-1133">Transmembrane helix</keyword>
<dbReference type="Proteomes" id="UP001321125">
    <property type="component" value="Unassembled WGS sequence"/>
</dbReference>
<evidence type="ECO:0000313" key="12">
    <source>
        <dbReference type="Proteomes" id="UP001321125"/>
    </source>
</evidence>
<name>A0ABT4IV71_9GAMM</name>
<dbReference type="RefSeq" id="WP_268901846.1">
    <property type="nucleotide sequence ID" value="NZ_JAKNQT010000002.1"/>
</dbReference>
<comment type="function">
    <text evidence="9">Part of the tripartite ATP-independent periplasmic (TRAP) transport system.</text>
</comment>
<evidence type="ECO:0000259" key="10">
    <source>
        <dbReference type="Pfam" id="PF04290"/>
    </source>
</evidence>
<evidence type="ECO:0000256" key="9">
    <source>
        <dbReference type="RuleBase" id="RU369079"/>
    </source>
</evidence>
<evidence type="ECO:0000256" key="5">
    <source>
        <dbReference type="ARBA" id="ARBA00022692"/>
    </source>
</evidence>
<dbReference type="Pfam" id="PF04290">
    <property type="entry name" value="DctQ"/>
    <property type="match status" value="1"/>
</dbReference>
<evidence type="ECO:0000313" key="11">
    <source>
        <dbReference type="EMBL" id="MCZ0927584.1"/>
    </source>
</evidence>
<feature type="transmembrane region" description="Helical" evidence="9">
    <location>
        <begin position="12"/>
        <end position="34"/>
    </location>
</feature>
<feature type="transmembrane region" description="Helical" evidence="9">
    <location>
        <begin position="87"/>
        <end position="109"/>
    </location>
</feature>
<evidence type="ECO:0000256" key="4">
    <source>
        <dbReference type="ARBA" id="ARBA00022519"/>
    </source>
</evidence>
<evidence type="ECO:0000256" key="1">
    <source>
        <dbReference type="ARBA" id="ARBA00004429"/>
    </source>
</evidence>
<organism evidence="11 12">
    <name type="scientific">Vreelandella janggokensis</name>
    <dbReference type="NCBI Taxonomy" id="370767"/>
    <lineage>
        <taxon>Bacteria</taxon>
        <taxon>Pseudomonadati</taxon>
        <taxon>Pseudomonadota</taxon>
        <taxon>Gammaproteobacteria</taxon>
        <taxon>Oceanospirillales</taxon>
        <taxon>Halomonadaceae</taxon>
        <taxon>Vreelandella</taxon>
    </lineage>
</organism>
<proteinExistence type="inferred from homology"/>
<evidence type="ECO:0000256" key="7">
    <source>
        <dbReference type="ARBA" id="ARBA00023136"/>
    </source>
</evidence>
<keyword evidence="12" id="KW-1185">Reference proteome</keyword>
<keyword evidence="5 9" id="KW-0812">Transmembrane</keyword>
<feature type="domain" description="Tripartite ATP-independent periplasmic transporters DctQ component" evidence="10">
    <location>
        <begin position="26"/>
        <end position="154"/>
    </location>
</feature>
<keyword evidence="7 9" id="KW-0472">Membrane</keyword>
<comment type="subunit">
    <text evidence="9">The complex comprises the extracytoplasmic solute receptor protein and the two transmembrane proteins.</text>
</comment>
<sequence>MMGVILKRSAMALAMVGGVLLMTAIGMSLVSMLGRRLFSAPITGDIELLQMLVAVTVACFLPLCEVNDRHIRVDIVATLFPARLNRALLAISHLMLALASALLVWRTALLAVDSLDYGAQSVQLGIPQWIPQVAMLPGLALLGVCALHKSVLQLTGDAREAATGGERP</sequence>
<evidence type="ECO:0000256" key="3">
    <source>
        <dbReference type="ARBA" id="ARBA00022475"/>
    </source>
</evidence>
<feature type="transmembrane region" description="Helical" evidence="9">
    <location>
        <begin position="46"/>
        <end position="66"/>
    </location>
</feature>
<gene>
    <name evidence="11" type="ORF">L0635_10855</name>
</gene>
<evidence type="ECO:0000256" key="2">
    <source>
        <dbReference type="ARBA" id="ARBA00022448"/>
    </source>
</evidence>